<gene>
    <name evidence="2" type="ORF">MTBPR1_30008</name>
</gene>
<name>A0A1C3RH97_9PROT</name>
<dbReference type="OrthoDB" id="1436842at2"/>
<dbReference type="AlphaFoldDB" id="A0A1C3RH97"/>
<sequence>MKFLLILSFAILLSACAAPQFNASPLKYSGSQIVVIKDNDTREGFLQSMKSWLAQNKYDFAVSEDGSKHDHKKVTLEYEGHWGWDLALYLKDAEIKAYSDGQRIGEASYKVPYTANPNKFSVASERIASMMDLLFGKKSVQEANSEIRSSKK</sequence>
<dbReference type="PROSITE" id="PS51257">
    <property type="entry name" value="PROKAR_LIPOPROTEIN"/>
    <property type="match status" value="1"/>
</dbReference>
<evidence type="ECO:0008006" key="4">
    <source>
        <dbReference type="Google" id="ProtNLM"/>
    </source>
</evidence>
<feature type="signal peptide" evidence="1">
    <location>
        <begin position="1"/>
        <end position="17"/>
    </location>
</feature>
<organism evidence="2 3">
    <name type="scientific">Candidatus Terasakiella magnetica</name>
    <dbReference type="NCBI Taxonomy" id="1867952"/>
    <lineage>
        <taxon>Bacteria</taxon>
        <taxon>Pseudomonadati</taxon>
        <taxon>Pseudomonadota</taxon>
        <taxon>Alphaproteobacteria</taxon>
        <taxon>Rhodospirillales</taxon>
        <taxon>Terasakiellaceae</taxon>
        <taxon>Terasakiella</taxon>
    </lineage>
</organism>
<evidence type="ECO:0000256" key="1">
    <source>
        <dbReference type="SAM" id="SignalP"/>
    </source>
</evidence>
<keyword evidence="3" id="KW-1185">Reference proteome</keyword>
<accession>A0A1C3RH97</accession>
<keyword evidence="1" id="KW-0732">Signal</keyword>
<evidence type="ECO:0000313" key="3">
    <source>
        <dbReference type="Proteomes" id="UP000231658"/>
    </source>
</evidence>
<evidence type="ECO:0000313" key="2">
    <source>
        <dbReference type="EMBL" id="SCA56638.1"/>
    </source>
</evidence>
<dbReference type="RefSeq" id="WP_069188730.1">
    <property type="nucleotide sequence ID" value="NZ_FLYE01000023.1"/>
</dbReference>
<dbReference type="Proteomes" id="UP000231658">
    <property type="component" value="Unassembled WGS sequence"/>
</dbReference>
<feature type="chain" id="PRO_5008680729" description="Lipoprotein" evidence="1">
    <location>
        <begin position="18"/>
        <end position="152"/>
    </location>
</feature>
<protein>
    <recommendedName>
        <fullName evidence="4">Lipoprotein</fullName>
    </recommendedName>
</protein>
<proteinExistence type="predicted"/>
<reference evidence="2 3" key="1">
    <citation type="submission" date="2016-07" db="EMBL/GenBank/DDBJ databases">
        <authorList>
            <person name="Lefevre C.T."/>
        </authorList>
    </citation>
    <scope>NUCLEOTIDE SEQUENCE [LARGE SCALE GENOMIC DNA]</scope>
    <source>
        <strain evidence="2">PR1</strain>
    </source>
</reference>
<dbReference type="NCBIfam" id="NF040519">
    <property type="entry name" value="Sbal_3080_fam"/>
    <property type="match status" value="1"/>
</dbReference>
<dbReference type="EMBL" id="FLYE01000023">
    <property type="protein sequence ID" value="SCA56638.1"/>
    <property type="molecule type" value="Genomic_DNA"/>
</dbReference>